<proteinExistence type="predicted"/>
<sequence length="93" mass="10523">MIVEGVVVRLSHLKVGLIDLRMCQATGLEPPSDSCCSESVSETRRLTVVVDLPGDHCKQRILKVLNAWRYAFPARRFEGLMRLVLYTLRQAIP</sequence>
<dbReference type="EMBL" id="CP039348">
    <property type="protein sequence ID" value="QCD89841.1"/>
    <property type="molecule type" value="Genomic_DNA"/>
</dbReference>
<dbReference type="AlphaFoldDB" id="A0A4D6LMS6"/>
<accession>A0A4D6LMS6</accession>
<protein>
    <submittedName>
        <fullName evidence="1">Uncharacterized protein</fullName>
    </submittedName>
</protein>
<dbReference type="Proteomes" id="UP000501690">
    <property type="component" value="Linkage Group LG4"/>
</dbReference>
<keyword evidence="2" id="KW-1185">Reference proteome</keyword>
<evidence type="ECO:0000313" key="1">
    <source>
        <dbReference type="EMBL" id="QCD89841.1"/>
    </source>
</evidence>
<evidence type="ECO:0000313" key="2">
    <source>
        <dbReference type="Proteomes" id="UP000501690"/>
    </source>
</evidence>
<reference evidence="1 2" key="1">
    <citation type="submission" date="2019-04" db="EMBL/GenBank/DDBJ databases">
        <title>An improved genome assembly and genetic linkage map for asparagus bean, Vigna unguiculata ssp. sesquipedialis.</title>
        <authorList>
            <person name="Xia Q."/>
            <person name="Zhang R."/>
            <person name="Dong Y."/>
        </authorList>
    </citation>
    <scope>NUCLEOTIDE SEQUENCE [LARGE SCALE GENOMIC DNA]</scope>
    <source>
        <tissue evidence="1">Leaf</tissue>
    </source>
</reference>
<organism evidence="1 2">
    <name type="scientific">Vigna unguiculata</name>
    <name type="common">Cowpea</name>
    <dbReference type="NCBI Taxonomy" id="3917"/>
    <lineage>
        <taxon>Eukaryota</taxon>
        <taxon>Viridiplantae</taxon>
        <taxon>Streptophyta</taxon>
        <taxon>Embryophyta</taxon>
        <taxon>Tracheophyta</taxon>
        <taxon>Spermatophyta</taxon>
        <taxon>Magnoliopsida</taxon>
        <taxon>eudicotyledons</taxon>
        <taxon>Gunneridae</taxon>
        <taxon>Pentapetalae</taxon>
        <taxon>rosids</taxon>
        <taxon>fabids</taxon>
        <taxon>Fabales</taxon>
        <taxon>Fabaceae</taxon>
        <taxon>Papilionoideae</taxon>
        <taxon>50 kb inversion clade</taxon>
        <taxon>NPAAA clade</taxon>
        <taxon>indigoferoid/millettioid clade</taxon>
        <taxon>Phaseoleae</taxon>
        <taxon>Vigna</taxon>
    </lineage>
</organism>
<gene>
    <name evidence="1" type="ORF">DEO72_LG4g791</name>
</gene>
<name>A0A4D6LMS6_VIGUN</name>